<feature type="region of interest" description="Disordered" evidence="1">
    <location>
        <begin position="194"/>
        <end position="223"/>
    </location>
</feature>
<sequence>METVTSCQAASLSELVPNGYRVQVFPRFPEVEGLAGEVELDDSEQCGQGDLSPKEESGQNKKKNKVNKIWNFMSRRKGASCPGKRPQSMILLGDTSKSSELKPKVTLMDRMKSIKRLKSSTGASKNTAPRSSRAQEPQEPARSYRLRKAEQTAKPFRHSYAGHTEVLEPFLAEEQRLVRAPSGADQEVLAFRAPGAPEVGDPCEEEAPEQPGGRGSRGAKSHLKNMFPGDHEAPHLSVGKSTVQELEVTIEGSSLEGNMEGGYGESPGHLRRDKAAPFGGVVRFFSNMAEVARKWRAFSREDSQVGRRRRRRREAYLVRDSEGFTLEGAASQDSLQLGLPCKSPEAVPCGGAIGRRQLGHLKASQASCTYEMSMEGKEMVGHALEGPCATAALAWASTSTAFEFQDDPTPPTGYSCHYTGAFSRDCSSSEELEEDTETVVSFLKEDDSAGESPELGTCARRFTTEAVVEKLEETGSQLEEQEASRGPVGSSRARQPHKSDLGVGATDTESEASKACTAVASTQAFFPPAEPSPRTPPLKILLAKCQSLPISQSIPLELDQMYWRRPRKLCTGNLNQGSKTLETCKNIAGYWKPQGPGNKQVNAVRNLPYFLWNLPDLQDHFFPLSSPFSRHMASAGASNVWNGSNS</sequence>
<reference evidence="2 3" key="1">
    <citation type="journal article" date="2020" name="Nature">
        <title>Six reference-quality genomes reveal evolution of bat adaptations.</title>
        <authorList>
            <person name="Jebb D."/>
            <person name="Huang Z."/>
            <person name="Pippel M."/>
            <person name="Hughes G.M."/>
            <person name="Lavrichenko K."/>
            <person name="Devanna P."/>
            <person name="Winkler S."/>
            <person name="Jermiin L.S."/>
            <person name="Skirmuntt E.C."/>
            <person name="Katzourakis A."/>
            <person name="Burkitt-Gray L."/>
            <person name="Ray D.A."/>
            <person name="Sullivan K.A.M."/>
            <person name="Roscito J.G."/>
            <person name="Kirilenko B.M."/>
            <person name="Davalos L.M."/>
            <person name="Corthals A.P."/>
            <person name="Power M.L."/>
            <person name="Jones G."/>
            <person name="Ransome R.D."/>
            <person name="Dechmann D.K.N."/>
            <person name="Locatelli A.G."/>
            <person name="Puechmaille S.J."/>
            <person name="Fedrigo O."/>
            <person name="Jarvis E.D."/>
            <person name="Hiller M."/>
            <person name="Vernes S.C."/>
            <person name="Myers E.W."/>
            <person name="Teeling E.C."/>
        </authorList>
    </citation>
    <scope>NUCLEOTIDE SEQUENCE [LARGE SCALE GENOMIC DNA]</scope>
    <source>
        <strain evidence="2">MMolMol1</strain>
        <tissue evidence="2">Muscle</tissue>
    </source>
</reference>
<name>A0A7J8J752_MOLMO</name>
<accession>A0A7J8J752</accession>
<proteinExistence type="predicted"/>
<feature type="region of interest" description="Disordered" evidence="1">
    <location>
        <begin position="470"/>
        <end position="509"/>
    </location>
</feature>
<comment type="caution">
    <text evidence="2">The sequence shown here is derived from an EMBL/GenBank/DDBJ whole genome shotgun (WGS) entry which is preliminary data.</text>
</comment>
<feature type="region of interest" description="Disordered" evidence="1">
    <location>
        <begin position="38"/>
        <end position="146"/>
    </location>
</feature>
<keyword evidence="3" id="KW-1185">Reference proteome</keyword>
<feature type="compositionally biased region" description="Polar residues" evidence="1">
    <location>
        <begin position="119"/>
        <end position="135"/>
    </location>
</feature>
<evidence type="ECO:0000256" key="1">
    <source>
        <dbReference type="SAM" id="MobiDB-lite"/>
    </source>
</evidence>
<dbReference type="InParanoid" id="A0A7J8J752"/>
<evidence type="ECO:0000313" key="3">
    <source>
        <dbReference type="Proteomes" id="UP000550707"/>
    </source>
</evidence>
<protein>
    <submittedName>
        <fullName evidence="2">Uncharacterized protein</fullName>
    </submittedName>
</protein>
<evidence type="ECO:0000313" key="2">
    <source>
        <dbReference type="EMBL" id="KAF6492361.1"/>
    </source>
</evidence>
<dbReference type="Proteomes" id="UP000550707">
    <property type="component" value="Unassembled WGS sequence"/>
</dbReference>
<dbReference type="EMBL" id="JACASF010000002">
    <property type="protein sequence ID" value="KAF6492361.1"/>
    <property type="molecule type" value="Genomic_DNA"/>
</dbReference>
<organism evidence="2 3">
    <name type="scientific">Molossus molossus</name>
    <name type="common">Pallas' mastiff bat</name>
    <name type="synonym">Vespertilio molossus</name>
    <dbReference type="NCBI Taxonomy" id="27622"/>
    <lineage>
        <taxon>Eukaryota</taxon>
        <taxon>Metazoa</taxon>
        <taxon>Chordata</taxon>
        <taxon>Craniata</taxon>
        <taxon>Vertebrata</taxon>
        <taxon>Euteleostomi</taxon>
        <taxon>Mammalia</taxon>
        <taxon>Eutheria</taxon>
        <taxon>Laurasiatheria</taxon>
        <taxon>Chiroptera</taxon>
        <taxon>Yangochiroptera</taxon>
        <taxon>Molossidae</taxon>
        <taxon>Molossus</taxon>
    </lineage>
</organism>
<gene>
    <name evidence="2" type="ORF">HJG59_009569</name>
</gene>
<dbReference type="AlphaFoldDB" id="A0A7J8J752"/>
<feature type="compositionally biased region" description="Basic and acidic residues" evidence="1">
    <location>
        <begin position="97"/>
        <end position="112"/>
    </location>
</feature>